<protein>
    <recommendedName>
        <fullName evidence="4">Tetratricopeptide repeat protein</fullName>
    </recommendedName>
</protein>
<evidence type="ECO:0000256" key="1">
    <source>
        <dbReference type="SAM" id="SignalP"/>
    </source>
</evidence>
<dbReference type="Proteomes" id="UP001200470">
    <property type="component" value="Unassembled WGS sequence"/>
</dbReference>
<comment type="caution">
    <text evidence="2">The sequence shown here is derived from an EMBL/GenBank/DDBJ whole genome shotgun (WGS) entry which is preliminary data.</text>
</comment>
<evidence type="ECO:0000313" key="2">
    <source>
        <dbReference type="EMBL" id="MCF2562738.1"/>
    </source>
</evidence>
<feature type="chain" id="PRO_5045994654" description="Tetratricopeptide repeat protein" evidence="1">
    <location>
        <begin position="22"/>
        <end position="166"/>
    </location>
</feature>
<sequence>MKKNILITLCLLILSATITWAQDANFSEIHSNTSQQSRTPEGDRHHYGLWAKDKLMSPPQFKSHWKSAADSIQKRREFVNLCGKAFGYYDEKDALNTVIYGDSALRTGFDNDQIYFYVALSYEQLGDYKQAERTFKQARSRGIPNAGRALKAFRKRMKEMKEATKK</sequence>
<dbReference type="EMBL" id="JADYTN010000002">
    <property type="protein sequence ID" value="MCF2562738.1"/>
    <property type="molecule type" value="Genomic_DNA"/>
</dbReference>
<gene>
    <name evidence="2" type="ORF">I6E12_01215</name>
</gene>
<feature type="signal peptide" evidence="1">
    <location>
        <begin position="1"/>
        <end position="21"/>
    </location>
</feature>
<name>A0ABS9CCQ4_9BACT</name>
<reference evidence="2 3" key="1">
    <citation type="submission" date="2020-12" db="EMBL/GenBank/DDBJ databases">
        <title>Whole genome sequences of gut porcine anaerobes.</title>
        <authorList>
            <person name="Kubasova T."/>
            <person name="Jahodarova E."/>
            <person name="Rychlik I."/>
        </authorList>
    </citation>
    <scope>NUCLEOTIDE SEQUENCE [LARGE SCALE GENOMIC DNA]</scope>
    <source>
        <strain evidence="2 3">An925</strain>
    </source>
</reference>
<dbReference type="InterPro" id="IPR011990">
    <property type="entry name" value="TPR-like_helical_dom_sf"/>
</dbReference>
<dbReference type="SUPFAM" id="SSF48452">
    <property type="entry name" value="TPR-like"/>
    <property type="match status" value="1"/>
</dbReference>
<keyword evidence="1" id="KW-0732">Signal</keyword>
<proteinExistence type="predicted"/>
<accession>A0ABS9CCQ4</accession>
<dbReference type="RefSeq" id="WP_094434794.1">
    <property type="nucleotide sequence ID" value="NZ_JADYTN010000002.1"/>
</dbReference>
<keyword evidence="3" id="KW-1185">Reference proteome</keyword>
<evidence type="ECO:0000313" key="3">
    <source>
        <dbReference type="Proteomes" id="UP001200470"/>
    </source>
</evidence>
<organism evidence="2 3">
    <name type="scientific">Xylanibacter brevis</name>
    <dbReference type="NCBI Taxonomy" id="83231"/>
    <lineage>
        <taxon>Bacteria</taxon>
        <taxon>Pseudomonadati</taxon>
        <taxon>Bacteroidota</taxon>
        <taxon>Bacteroidia</taxon>
        <taxon>Bacteroidales</taxon>
        <taxon>Prevotellaceae</taxon>
        <taxon>Xylanibacter</taxon>
    </lineage>
</organism>
<dbReference type="Gene3D" id="1.25.40.10">
    <property type="entry name" value="Tetratricopeptide repeat domain"/>
    <property type="match status" value="1"/>
</dbReference>
<evidence type="ECO:0008006" key="4">
    <source>
        <dbReference type="Google" id="ProtNLM"/>
    </source>
</evidence>